<dbReference type="InterPro" id="IPR006311">
    <property type="entry name" value="TAT_signal"/>
</dbReference>
<accession>A0A919N448</accession>
<dbReference type="PROSITE" id="PS51318">
    <property type="entry name" value="TAT"/>
    <property type="match status" value="1"/>
</dbReference>
<dbReference type="InterPro" id="IPR029058">
    <property type="entry name" value="AB_hydrolase_fold"/>
</dbReference>
<dbReference type="GO" id="GO:0008236">
    <property type="term" value="F:serine-type peptidase activity"/>
    <property type="evidence" value="ECO:0007669"/>
    <property type="project" value="InterPro"/>
</dbReference>
<dbReference type="SUPFAM" id="SSF53474">
    <property type="entry name" value="alpha/beta-Hydrolases"/>
    <property type="match status" value="1"/>
</dbReference>
<dbReference type="RefSeq" id="WP_203677742.1">
    <property type="nucleotide sequence ID" value="NZ_BOMW01000015.1"/>
</dbReference>
<comment type="caution">
    <text evidence="2">The sequence shown here is derived from an EMBL/GenBank/DDBJ whole genome shotgun (WGS) entry which is preliminary data.</text>
</comment>
<keyword evidence="2" id="KW-0378">Hydrolase</keyword>
<dbReference type="AlphaFoldDB" id="A0A919N448"/>
<dbReference type="EMBL" id="BOMW01000015">
    <property type="protein sequence ID" value="GIF04046.1"/>
    <property type="molecule type" value="Genomic_DNA"/>
</dbReference>
<evidence type="ECO:0000313" key="3">
    <source>
        <dbReference type="Proteomes" id="UP000629619"/>
    </source>
</evidence>
<evidence type="ECO:0000256" key="1">
    <source>
        <dbReference type="SAM" id="SignalP"/>
    </source>
</evidence>
<gene>
    <name evidence="2" type="ORF">Asi03nite_15840</name>
</gene>
<keyword evidence="1" id="KW-0732">Signal</keyword>
<keyword evidence="3" id="KW-1185">Reference proteome</keyword>
<feature type="chain" id="PRO_5036724346" evidence="1">
    <location>
        <begin position="28"/>
        <end position="479"/>
    </location>
</feature>
<dbReference type="Gene3D" id="3.40.50.1820">
    <property type="entry name" value="alpha/beta hydrolase"/>
    <property type="match status" value="1"/>
</dbReference>
<protein>
    <submittedName>
        <fullName evidence="2">Alpha/beta hydrolase</fullName>
    </submittedName>
</protein>
<name>A0A919N448_9ACTN</name>
<dbReference type="GO" id="GO:0006508">
    <property type="term" value="P:proteolysis"/>
    <property type="evidence" value="ECO:0007669"/>
    <property type="project" value="InterPro"/>
</dbReference>
<sequence length="479" mass="50666">MTMRRKCLAVLATALALVTAPGAPASAAPVTCGAPAPSTTRPGYLVLDPACDVSGAAFTPLAGARVHTGIRDGAAFRVEVPQKWNGKLVVYAHGYRGTGNVVYADNPALRAHYIRTGYAWAASSYATNGYDVGQGVRDSYALIDIFRQLTGRRASSVIMTGASMGGHVTAAAIERFPRAFDAAMPYCGVLGDTELYDYFLDANVTAAALADEKIDFPLTPPGDYQAGWRAQAGRISAALGVEAGSAPALTPAGRTWSAMVERRSGGDRPGFDSAFAYWNAAPSLAPLNDLPFLFGLYPGLSGGTGGIAPGNVTDNRYTYYRTTDHALPTFAELRLNAEVLRVRHTATADPGLAGIPRVEGRPSVPVLSLHDIGDLFVPLSMEQEYAQRAARNGRAGLFVSRAIRGVGHCDFTEAELTQAFDDLTRWVRTGQRAAGDAVLDRRAVASESFGCRFTNGTHANYVAAPCPAKATPPPNPPRL</sequence>
<proteinExistence type="predicted"/>
<dbReference type="Proteomes" id="UP000629619">
    <property type="component" value="Unassembled WGS sequence"/>
</dbReference>
<organism evidence="2 3">
    <name type="scientific">Actinoplanes siamensis</name>
    <dbReference type="NCBI Taxonomy" id="1223317"/>
    <lineage>
        <taxon>Bacteria</taxon>
        <taxon>Bacillati</taxon>
        <taxon>Actinomycetota</taxon>
        <taxon>Actinomycetes</taxon>
        <taxon>Micromonosporales</taxon>
        <taxon>Micromonosporaceae</taxon>
        <taxon>Actinoplanes</taxon>
    </lineage>
</organism>
<feature type="signal peptide" evidence="1">
    <location>
        <begin position="1"/>
        <end position="27"/>
    </location>
</feature>
<evidence type="ECO:0000313" key="2">
    <source>
        <dbReference type="EMBL" id="GIF04046.1"/>
    </source>
</evidence>
<reference evidence="2" key="1">
    <citation type="submission" date="2021-01" db="EMBL/GenBank/DDBJ databases">
        <title>Whole genome shotgun sequence of Actinoplanes siamensis NBRC 109076.</title>
        <authorList>
            <person name="Komaki H."/>
            <person name="Tamura T."/>
        </authorList>
    </citation>
    <scope>NUCLEOTIDE SEQUENCE</scope>
    <source>
        <strain evidence="2">NBRC 109076</strain>
    </source>
</reference>